<evidence type="ECO:0000313" key="2">
    <source>
        <dbReference type="EMBL" id="KPQ45246.1"/>
    </source>
</evidence>
<dbReference type="EMBL" id="LKCM01000015">
    <property type="protein sequence ID" value="KPQ45246.1"/>
    <property type="molecule type" value="Genomic_DNA"/>
</dbReference>
<dbReference type="Proteomes" id="UP000050360">
    <property type="component" value="Unassembled WGS sequence"/>
</dbReference>
<feature type="region of interest" description="Disordered" evidence="1">
    <location>
        <begin position="188"/>
        <end position="225"/>
    </location>
</feature>
<comment type="caution">
    <text evidence="2">The sequence shown here is derived from an EMBL/GenBank/DDBJ whole genome shotgun (WGS) entry which is preliminary data.</text>
</comment>
<evidence type="ECO:0000256" key="1">
    <source>
        <dbReference type="SAM" id="MobiDB-lite"/>
    </source>
</evidence>
<feature type="compositionally biased region" description="Low complexity" evidence="1">
    <location>
        <begin position="207"/>
        <end position="217"/>
    </location>
</feature>
<gene>
    <name evidence="2" type="ORF">MPEBLZ_00127</name>
</gene>
<proteinExistence type="predicted"/>
<evidence type="ECO:0000313" key="3">
    <source>
        <dbReference type="Proteomes" id="UP000050360"/>
    </source>
</evidence>
<organism evidence="2 3">
    <name type="scientific">Candidatus Methanoperedens nitratireducens</name>
    <dbReference type="NCBI Taxonomy" id="1392998"/>
    <lineage>
        <taxon>Archaea</taxon>
        <taxon>Methanobacteriati</taxon>
        <taxon>Methanobacteriota</taxon>
        <taxon>Stenosarchaea group</taxon>
        <taxon>Methanomicrobia</taxon>
        <taxon>Methanosarcinales</taxon>
        <taxon>ANME-2 cluster</taxon>
        <taxon>Candidatus Methanoperedentaceae</taxon>
        <taxon>Candidatus Methanoperedens</taxon>
    </lineage>
</organism>
<name>A0A0P8AKC1_9EURY</name>
<sequence length="322" mass="35502">MNANSIMVTMNKYISIILIILIATALSGCTDEGATKGTPIEVQKFDRANPNLDAKIVDVKFDKNDIRAGETVTAELFIANTGSEKITNETIEIKAKLKTLDDSLANLYLKTMSEEKKTRIIDPIEFGTGIEPGTVKSISAKFHTIKEMEGRSLAGTYDITITLTVNGQKIEARVIPITLYPGDVREFTPAPTPGPSPTPAPTPTRTPTPEIIETQTPTPAPTPEPVVVATPTGKNFTTFVKDDKYFPNNLNIEPGDMVLWVNKMDSDYTIVEMDKKIPDMVLRARNSYIFNTTGEYRLGLYFKPMRGEPAIQTINVRVNATK</sequence>
<dbReference type="AlphaFoldDB" id="A0A0P8AKC1"/>
<feature type="compositionally biased region" description="Pro residues" evidence="1">
    <location>
        <begin position="190"/>
        <end position="206"/>
    </location>
</feature>
<protein>
    <submittedName>
        <fullName evidence="2">Uncharacterized protein</fullName>
    </submittedName>
</protein>
<reference evidence="2 3" key="1">
    <citation type="submission" date="2015-09" db="EMBL/GenBank/DDBJ databases">
        <title>A metagenomics-based metabolic model of nitrate-dependent anaerobic oxidation of methane by Methanoperedens-like archaea.</title>
        <authorList>
            <person name="Arshad A."/>
            <person name="Speth D.R."/>
            <person name="De Graaf R.M."/>
            <person name="Op Den Camp H.J."/>
            <person name="Jetten M.S."/>
            <person name="Welte C.U."/>
        </authorList>
    </citation>
    <scope>NUCLEOTIDE SEQUENCE [LARGE SCALE GENOMIC DNA]</scope>
</reference>
<accession>A0A0P8AKC1</accession>